<dbReference type="Proteomes" id="UP000245383">
    <property type="component" value="Unassembled WGS sequence"/>
</dbReference>
<proteinExistence type="predicted"/>
<keyword evidence="2" id="KW-1185">Reference proteome</keyword>
<dbReference type="STRING" id="133385.A0A2T9Y7M4"/>
<dbReference type="EMBL" id="MBFR01000395">
    <property type="protein sequence ID" value="PVU88307.1"/>
    <property type="molecule type" value="Genomic_DNA"/>
</dbReference>
<gene>
    <name evidence="1" type="ORF">BB561_005921</name>
</gene>
<protein>
    <submittedName>
        <fullName evidence="1">Uncharacterized protein</fullName>
    </submittedName>
</protein>
<dbReference type="AlphaFoldDB" id="A0A2T9Y7M4"/>
<evidence type="ECO:0000313" key="2">
    <source>
        <dbReference type="Proteomes" id="UP000245383"/>
    </source>
</evidence>
<organism evidence="1 2">
    <name type="scientific">Smittium simulii</name>
    <dbReference type="NCBI Taxonomy" id="133385"/>
    <lineage>
        <taxon>Eukaryota</taxon>
        <taxon>Fungi</taxon>
        <taxon>Fungi incertae sedis</taxon>
        <taxon>Zoopagomycota</taxon>
        <taxon>Kickxellomycotina</taxon>
        <taxon>Harpellomycetes</taxon>
        <taxon>Harpellales</taxon>
        <taxon>Legeriomycetaceae</taxon>
        <taxon>Smittium</taxon>
    </lineage>
</organism>
<comment type="caution">
    <text evidence="1">The sequence shown here is derived from an EMBL/GenBank/DDBJ whole genome shotgun (WGS) entry which is preliminary data.</text>
</comment>
<name>A0A2T9Y7M4_9FUNG</name>
<accession>A0A2T9Y7M4</accession>
<evidence type="ECO:0000313" key="1">
    <source>
        <dbReference type="EMBL" id="PVU88307.1"/>
    </source>
</evidence>
<sequence length="83" mass="9074">MGLVGKLLGEELKLSITRICKDLSVLCVKTTVATAKFLNTIALPRYLMLNSIILVPISLNQCPSVREYTGIKNGTQRNAQLAI</sequence>
<reference evidence="1 2" key="1">
    <citation type="journal article" date="2018" name="MBio">
        <title>Comparative Genomics Reveals the Core Gene Toolbox for the Fungus-Insect Symbiosis.</title>
        <authorList>
            <person name="Wang Y."/>
            <person name="Stata M."/>
            <person name="Wang W."/>
            <person name="Stajich J.E."/>
            <person name="White M.M."/>
            <person name="Moncalvo J.M."/>
        </authorList>
    </citation>
    <scope>NUCLEOTIDE SEQUENCE [LARGE SCALE GENOMIC DNA]</scope>
    <source>
        <strain evidence="1 2">SWE-8-4</strain>
    </source>
</reference>